<dbReference type="Gene3D" id="3.40.50.1390">
    <property type="entry name" value="Resolvase, N-terminal catalytic domain"/>
    <property type="match status" value="1"/>
</dbReference>
<dbReference type="Pfam" id="PF07508">
    <property type="entry name" value="Recombinase"/>
    <property type="match status" value="1"/>
</dbReference>
<dbReference type="PROSITE" id="PS51737">
    <property type="entry name" value="RECOMBINASE_DNA_BIND"/>
    <property type="match status" value="1"/>
</dbReference>
<evidence type="ECO:0000259" key="1">
    <source>
        <dbReference type="PROSITE" id="PS51736"/>
    </source>
</evidence>
<dbReference type="AlphaFoldDB" id="A0A917FEI3"/>
<dbReference type="GO" id="GO:0000150">
    <property type="term" value="F:DNA strand exchange activity"/>
    <property type="evidence" value="ECO:0007669"/>
    <property type="project" value="InterPro"/>
</dbReference>
<dbReference type="EMBL" id="BMHV01000022">
    <property type="protein sequence ID" value="GGF71783.1"/>
    <property type="molecule type" value="Genomic_DNA"/>
</dbReference>
<keyword evidence="4" id="KW-1185">Reference proteome</keyword>
<dbReference type="InterPro" id="IPR036162">
    <property type="entry name" value="Resolvase-like_N_sf"/>
</dbReference>
<dbReference type="PANTHER" id="PTHR30461">
    <property type="entry name" value="DNA-INVERTASE FROM LAMBDOID PROPHAGE"/>
    <property type="match status" value="1"/>
</dbReference>
<feature type="domain" description="Recombinase" evidence="2">
    <location>
        <begin position="166"/>
        <end position="279"/>
    </location>
</feature>
<feature type="domain" description="Resolvase/invertase-type recombinase catalytic" evidence="1">
    <location>
        <begin position="9"/>
        <end position="158"/>
    </location>
</feature>
<dbReference type="InterPro" id="IPR050639">
    <property type="entry name" value="SSR_resolvase"/>
</dbReference>
<accession>A0A917FEI3</accession>
<sequence length="534" mass="61987">MYNPVMVKKLHIYTRVSTVIQEEQGTSLETQKDMGIAKAKELGFDYEIWNEGGKSSKFEDLENRPILRKLMLAIEDEQVTDLFVFNTDRLSRNQRTWGSIRWKLKEKKVRLHTPSGVIDLASPLDELIIGILSEISQYDNALRSQRSQIGKLSKVKEGFWHGGPPPFGYRIENSKLVIDPVESVWVQRIFEMSAGGISTMNIKDELEVNQVETRRRSKNWSLGSIQKILHNTLYLGRYSYTDKKQDETVWCCCPAIVDQRLWDRVVQQRMTVLERKGQNNRTQKFYLLRNMMWCGHCGTIIGGKRNPQKREALYYCPAKERKWVKRPLEDDEKWVRGNGCGLERSLNIPRTDAIVFDAVHETLTHPEKLYNAMKDKLTDAGSIKNRRRLEKRKNGLLRDELERIEIAFCDVEADYRLGKIDQSIYDKLINKLTISRHSTQDDIAQSTRQLSEMDNSDQRLNELMKLTVVKTGDSDTDRQRWLERYTRRIDVRYDAQAKCHDLTIELMAPLVGDEKIGSATTKKSLTAHVGTTPR</sequence>
<protein>
    <submittedName>
        <fullName evidence="3">Serine recombinase</fullName>
    </submittedName>
</protein>
<name>A0A917FEI3_9PROT</name>
<evidence type="ECO:0000313" key="3">
    <source>
        <dbReference type="EMBL" id="GGF71783.1"/>
    </source>
</evidence>
<dbReference type="InterPro" id="IPR011109">
    <property type="entry name" value="DNA_bind_recombinase_dom"/>
</dbReference>
<proteinExistence type="predicted"/>
<dbReference type="SUPFAM" id="SSF53041">
    <property type="entry name" value="Resolvase-like"/>
    <property type="match status" value="1"/>
</dbReference>
<evidence type="ECO:0000313" key="4">
    <source>
        <dbReference type="Proteomes" id="UP000632498"/>
    </source>
</evidence>
<organism evidence="3 4">
    <name type="scientific">Terasakiella brassicae</name>
    <dbReference type="NCBI Taxonomy" id="1634917"/>
    <lineage>
        <taxon>Bacteria</taxon>
        <taxon>Pseudomonadati</taxon>
        <taxon>Pseudomonadota</taxon>
        <taxon>Alphaproteobacteria</taxon>
        <taxon>Rhodospirillales</taxon>
        <taxon>Terasakiellaceae</taxon>
        <taxon>Terasakiella</taxon>
    </lineage>
</organism>
<dbReference type="Gene3D" id="3.90.1750.20">
    <property type="entry name" value="Putative Large Serine Recombinase, Chain B, Domain 2"/>
    <property type="match status" value="1"/>
</dbReference>
<reference evidence="3" key="1">
    <citation type="journal article" date="2014" name="Int. J. Syst. Evol. Microbiol.">
        <title>Complete genome sequence of Corynebacterium casei LMG S-19264T (=DSM 44701T), isolated from a smear-ripened cheese.</title>
        <authorList>
            <consortium name="US DOE Joint Genome Institute (JGI-PGF)"/>
            <person name="Walter F."/>
            <person name="Albersmeier A."/>
            <person name="Kalinowski J."/>
            <person name="Ruckert C."/>
        </authorList>
    </citation>
    <scope>NUCLEOTIDE SEQUENCE</scope>
    <source>
        <strain evidence="3">CGMCC 1.15254</strain>
    </source>
</reference>
<dbReference type="PANTHER" id="PTHR30461:SF23">
    <property type="entry name" value="DNA RECOMBINASE-RELATED"/>
    <property type="match status" value="1"/>
</dbReference>
<dbReference type="GO" id="GO:0003677">
    <property type="term" value="F:DNA binding"/>
    <property type="evidence" value="ECO:0007669"/>
    <property type="project" value="InterPro"/>
</dbReference>
<dbReference type="PROSITE" id="PS51736">
    <property type="entry name" value="RECOMBINASES_3"/>
    <property type="match status" value="1"/>
</dbReference>
<reference evidence="3" key="2">
    <citation type="submission" date="2020-09" db="EMBL/GenBank/DDBJ databases">
        <authorList>
            <person name="Sun Q."/>
            <person name="Zhou Y."/>
        </authorList>
    </citation>
    <scope>NUCLEOTIDE SEQUENCE</scope>
    <source>
        <strain evidence="3">CGMCC 1.15254</strain>
    </source>
</reference>
<dbReference type="InterPro" id="IPR038109">
    <property type="entry name" value="DNA_bind_recomb_sf"/>
</dbReference>
<evidence type="ECO:0000259" key="2">
    <source>
        <dbReference type="PROSITE" id="PS51737"/>
    </source>
</evidence>
<dbReference type="RefSeq" id="WP_188666231.1">
    <property type="nucleotide sequence ID" value="NZ_BMHV01000022.1"/>
</dbReference>
<dbReference type="Proteomes" id="UP000632498">
    <property type="component" value="Unassembled WGS sequence"/>
</dbReference>
<gene>
    <name evidence="3" type="primary">ccrB</name>
    <name evidence="3" type="ORF">GCM10011332_27220</name>
</gene>
<dbReference type="InterPro" id="IPR006119">
    <property type="entry name" value="Resolv_N"/>
</dbReference>
<dbReference type="SMART" id="SM00857">
    <property type="entry name" value="Resolvase"/>
    <property type="match status" value="1"/>
</dbReference>
<dbReference type="Pfam" id="PF00239">
    <property type="entry name" value="Resolvase"/>
    <property type="match status" value="1"/>
</dbReference>
<dbReference type="CDD" id="cd00338">
    <property type="entry name" value="Ser_Recombinase"/>
    <property type="match status" value="1"/>
</dbReference>
<comment type="caution">
    <text evidence="3">The sequence shown here is derived from an EMBL/GenBank/DDBJ whole genome shotgun (WGS) entry which is preliminary data.</text>
</comment>